<dbReference type="InterPro" id="IPR014729">
    <property type="entry name" value="Rossmann-like_a/b/a_fold"/>
</dbReference>
<dbReference type="EC" id="6.1.1.2" evidence="2 9"/>
<evidence type="ECO:0000256" key="1">
    <source>
        <dbReference type="ARBA" id="ARBA00005594"/>
    </source>
</evidence>
<dbReference type="SUPFAM" id="SSF52374">
    <property type="entry name" value="Nucleotidylyl transferase"/>
    <property type="match status" value="1"/>
</dbReference>
<dbReference type="GO" id="GO:0005829">
    <property type="term" value="C:cytosol"/>
    <property type="evidence" value="ECO:0007669"/>
    <property type="project" value="TreeGrafter"/>
</dbReference>
<gene>
    <name evidence="11" type="ORF">FD22_GL002219</name>
</gene>
<dbReference type="GO" id="GO:0004830">
    <property type="term" value="F:tryptophan-tRNA ligase activity"/>
    <property type="evidence" value="ECO:0007669"/>
    <property type="project" value="UniProtKB-UniRule"/>
</dbReference>
<sequence length="340" mass="37511">MDMTKKVILTGDRPTGKLHIGHYIGSLKTRVAMQNSGDYDPYIMIADMQALTDNARDPEKIRHSLLQVALDYLAVGIDPAKSTILVQSQIPALNELTMHYLNIVNVSRLNRNPTVKSEIQQKGFGQSIPAGFLIYPVSQAADITAFKASVVPVGDDQEPMLEQTREIVRSFNNIYQRDVLVEPEGVFPPKGQGRLPGLDGNAKMSKSLNNAIYLADSADEIQKKVMSMYTDPNHIHVEDPGQVEGNVVFTYLDVFAEDQAHVAELKAQYQAGGLGDVKLKRYLNEVLQAALAPIRQRREEYAQDPAAVYDILAKGSAKANEVANKTLAEVRAAIGINYFD</sequence>
<keyword evidence="5 10" id="KW-0067">ATP-binding</keyword>
<comment type="similarity">
    <text evidence="1 10">Belongs to the class-I aminoacyl-tRNA synthetase family.</text>
</comment>
<evidence type="ECO:0000256" key="3">
    <source>
        <dbReference type="ARBA" id="ARBA00022598"/>
    </source>
</evidence>
<dbReference type="FunFam" id="3.40.50.620:FF:000094">
    <property type="entry name" value="Tryptophan--tRNA ligase"/>
    <property type="match status" value="1"/>
</dbReference>
<dbReference type="InterPro" id="IPR002305">
    <property type="entry name" value="aa-tRNA-synth_Ic"/>
</dbReference>
<dbReference type="Proteomes" id="UP000051181">
    <property type="component" value="Unassembled WGS sequence"/>
</dbReference>
<dbReference type="InterPro" id="IPR001412">
    <property type="entry name" value="aa-tRNA-synth_I_CS"/>
</dbReference>
<accession>A0A0R1EYI5</accession>
<keyword evidence="3 10" id="KW-0436">Ligase</keyword>
<dbReference type="FunFam" id="1.10.240.10:FF:000005">
    <property type="entry name" value="Tryptophan--tRNA ligase"/>
    <property type="match status" value="1"/>
</dbReference>
<dbReference type="GO" id="GO:0005524">
    <property type="term" value="F:ATP binding"/>
    <property type="evidence" value="ECO:0007669"/>
    <property type="project" value="UniProtKB-KW"/>
</dbReference>
<organism evidence="11 12">
    <name type="scientific">Loigolactobacillus coryniformis subsp. coryniformis KCTC 3167 = DSM 20001</name>
    <dbReference type="NCBI Taxonomy" id="913848"/>
    <lineage>
        <taxon>Bacteria</taxon>
        <taxon>Bacillati</taxon>
        <taxon>Bacillota</taxon>
        <taxon>Bacilli</taxon>
        <taxon>Lactobacillales</taxon>
        <taxon>Lactobacillaceae</taxon>
        <taxon>Loigolactobacillus</taxon>
    </lineage>
</organism>
<evidence type="ECO:0000313" key="11">
    <source>
        <dbReference type="EMBL" id="KRK14697.1"/>
    </source>
</evidence>
<comment type="catalytic activity">
    <reaction evidence="8">
        <text>tRNA(Trp) + L-tryptophan + ATP = L-tryptophyl-tRNA(Trp) + AMP + diphosphate + H(+)</text>
        <dbReference type="Rhea" id="RHEA:24080"/>
        <dbReference type="Rhea" id="RHEA-COMP:9671"/>
        <dbReference type="Rhea" id="RHEA-COMP:9705"/>
        <dbReference type="ChEBI" id="CHEBI:15378"/>
        <dbReference type="ChEBI" id="CHEBI:30616"/>
        <dbReference type="ChEBI" id="CHEBI:33019"/>
        <dbReference type="ChEBI" id="CHEBI:57912"/>
        <dbReference type="ChEBI" id="CHEBI:78442"/>
        <dbReference type="ChEBI" id="CHEBI:78535"/>
        <dbReference type="ChEBI" id="CHEBI:456215"/>
        <dbReference type="EC" id="6.1.1.2"/>
    </reaction>
</comment>
<evidence type="ECO:0000256" key="10">
    <source>
        <dbReference type="RuleBase" id="RU363036"/>
    </source>
</evidence>
<dbReference type="PANTHER" id="PTHR43766:SF1">
    <property type="entry name" value="TRYPTOPHAN--TRNA LIGASE, MITOCHONDRIAL"/>
    <property type="match status" value="1"/>
</dbReference>
<evidence type="ECO:0000313" key="12">
    <source>
        <dbReference type="Proteomes" id="UP000051181"/>
    </source>
</evidence>
<dbReference type="EMBL" id="AZCN01000070">
    <property type="protein sequence ID" value="KRK14697.1"/>
    <property type="molecule type" value="Genomic_DNA"/>
</dbReference>
<dbReference type="Gene3D" id="1.10.240.10">
    <property type="entry name" value="Tyrosyl-Transfer RNA Synthetase"/>
    <property type="match status" value="1"/>
</dbReference>
<dbReference type="PATRIC" id="fig|913848.6.peg.2266"/>
<evidence type="ECO:0000256" key="2">
    <source>
        <dbReference type="ARBA" id="ARBA00013161"/>
    </source>
</evidence>
<evidence type="ECO:0000256" key="7">
    <source>
        <dbReference type="ARBA" id="ARBA00023146"/>
    </source>
</evidence>
<proteinExistence type="inferred from homology"/>
<reference evidence="11 12" key="1">
    <citation type="journal article" date="2015" name="Genome Announc.">
        <title>Expanding the biotechnology potential of lactobacilli through comparative genomics of 213 strains and associated genera.</title>
        <authorList>
            <person name="Sun Z."/>
            <person name="Harris H.M."/>
            <person name="McCann A."/>
            <person name="Guo C."/>
            <person name="Argimon S."/>
            <person name="Zhang W."/>
            <person name="Yang X."/>
            <person name="Jeffery I.B."/>
            <person name="Cooney J.C."/>
            <person name="Kagawa T.F."/>
            <person name="Liu W."/>
            <person name="Song Y."/>
            <person name="Salvetti E."/>
            <person name="Wrobel A."/>
            <person name="Rasinkangas P."/>
            <person name="Parkhill J."/>
            <person name="Rea M.C."/>
            <person name="O'Sullivan O."/>
            <person name="Ritari J."/>
            <person name="Douillard F.P."/>
            <person name="Paul Ross R."/>
            <person name="Yang R."/>
            <person name="Briner A.E."/>
            <person name="Felis G.E."/>
            <person name="de Vos W.M."/>
            <person name="Barrangou R."/>
            <person name="Klaenhammer T.R."/>
            <person name="Caufield P.W."/>
            <person name="Cui Y."/>
            <person name="Zhang H."/>
            <person name="O'Toole P.W."/>
        </authorList>
    </citation>
    <scope>NUCLEOTIDE SEQUENCE [LARGE SCALE GENOMIC DNA]</scope>
    <source>
        <strain evidence="11 12">DSM 20001</strain>
    </source>
</reference>
<dbReference type="CDD" id="cd00806">
    <property type="entry name" value="TrpRS_core"/>
    <property type="match status" value="1"/>
</dbReference>
<dbReference type="PRINTS" id="PR01039">
    <property type="entry name" value="TRNASYNTHTRP"/>
</dbReference>
<evidence type="ECO:0000256" key="5">
    <source>
        <dbReference type="ARBA" id="ARBA00022840"/>
    </source>
</evidence>
<dbReference type="eggNOG" id="COG0180">
    <property type="taxonomic scope" value="Bacteria"/>
</dbReference>
<protein>
    <recommendedName>
        <fullName evidence="2 9">Tryptophan--tRNA ligase</fullName>
        <ecNumber evidence="2 9">6.1.1.2</ecNumber>
    </recommendedName>
</protein>
<dbReference type="NCBIfam" id="TIGR00233">
    <property type="entry name" value="trpS"/>
    <property type="match status" value="1"/>
</dbReference>
<dbReference type="Gene3D" id="3.40.50.620">
    <property type="entry name" value="HUPs"/>
    <property type="match status" value="1"/>
</dbReference>
<evidence type="ECO:0000256" key="4">
    <source>
        <dbReference type="ARBA" id="ARBA00022741"/>
    </source>
</evidence>
<keyword evidence="7 10" id="KW-0030">Aminoacyl-tRNA synthetase</keyword>
<evidence type="ECO:0000256" key="9">
    <source>
        <dbReference type="NCBIfam" id="TIGR00233"/>
    </source>
</evidence>
<dbReference type="InterPro" id="IPR002306">
    <property type="entry name" value="Trp-tRNA-ligase"/>
</dbReference>
<name>A0A0R1EYI5_9LACO</name>
<dbReference type="AlphaFoldDB" id="A0A0R1EYI5"/>
<dbReference type="GO" id="GO:0006436">
    <property type="term" value="P:tryptophanyl-tRNA aminoacylation"/>
    <property type="evidence" value="ECO:0007669"/>
    <property type="project" value="UniProtKB-UniRule"/>
</dbReference>
<dbReference type="PANTHER" id="PTHR43766">
    <property type="entry name" value="TRYPTOPHAN--TRNA LIGASE, MITOCHONDRIAL"/>
    <property type="match status" value="1"/>
</dbReference>
<evidence type="ECO:0000256" key="8">
    <source>
        <dbReference type="ARBA" id="ARBA00049929"/>
    </source>
</evidence>
<comment type="caution">
    <text evidence="11">The sequence shown here is derived from an EMBL/GenBank/DDBJ whole genome shotgun (WGS) entry which is preliminary data.</text>
</comment>
<dbReference type="PROSITE" id="PS00178">
    <property type="entry name" value="AA_TRNA_LIGASE_I"/>
    <property type="match status" value="1"/>
</dbReference>
<evidence type="ECO:0000256" key="6">
    <source>
        <dbReference type="ARBA" id="ARBA00022917"/>
    </source>
</evidence>
<dbReference type="Pfam" id="PF00579">
    <property type="entry name" value="tRNA-synt_1b"/>
    <property type="match status" value="1"/>
</dbReference>
<keyword evidence="4 10" id="KW-0547">Nucleotide-binding</keyword>
<keyword evidence="6 10" id="KW-0648">Protein biosynthesis</keyword>
<dbReference type="InterPro" id="IPR050203">
    <property type="entry name" value="Trp-tRNA_synthetase"/>
</dbReference>